<evidence type="ECO:0000256" key="7">
    <source>
        <dbReference type="ARBA" id="ARBA00047989"/>
    </source>
</evidence>
<dbReference type="GO" id="GO:0004000">
    <property type="term" value="F:adenosine deaminase activity"/>
    <property type="evidence" value="ECO:0007669"/>
    <property type="project" value="RHEA"/>
</dbReference>
<keyword evidence="6" id="KW-0862">Zinc</keyword>
<accession>A0A644X8H7</accession>
<dbReference type="PANTHER" id="PTHR30616">
    <property type="entry name" value="UNCHARACTERIZED PROTEIN YFIH"/>
    <property type="match status" value="1"/>
</dbReference>
<evidence type="ECO:0000256" key="5">
    <source>
        <dbReference type="ARBA" id="ARBA00022801"/>
    </source>
</evidence>
<sequence>MDFTERSCGCVRWLAARSFDNSGGVVHGFSTRLGGVSTGIWESMNLGTTRGDDPLRVRENYRLFCSAIGADPSSIVMSNQIHSDVIKVVGSEDVKKDLYDPEGYEVDGLITNVPGIVLTIFSADCLPMLFYDPVQKVAAASHAGWRGTALGIAARTIEKMTGIYGSRPQDILAAIGLGISKCCFETHGDVPDAMYEAFGEDVGPFIEPLVGEKYKVDLKGINALVLKRCGLVPEHIAVCADCTMCLPGKYWSHRATQGVRGSQAAMIQLKPET</sequence>
<comment type="catalytic activity">
    <reaction evidence="1">
        <text>inosine + phosphate = alpha-D-ribose 1-phosphate + hypoxanthine</text>
        <dbReference type="Rhea" id="RHEA:27646"/>
        <dbReference type="ChEBI" id="CHEBI:17368"/>
        <dbReference type="ChEBI" id="CHEBI:17596"/>
        <dbReference type="ChEBI" id="CHEBI:43474"/>
        <dbReference type="ChEBI" id="CHEBI:57720"/>
        <dbReference type="EC" id="2.4.2.1"/>
    </reaction>
    <physiologicalReaction direction="left-to-right" evidence="1">
        <dbReference type="Rhea" id="RHEA:27647"/>
    </physiologicalReaction>
</comment>
<evidence type="ECO:0000256" key="3">
    <source>
        <dbReference type="ARBA" id="ARBA00022679"/>
    </source>
</evidence>
<dbReference type="GO" id="GO:0017061">
    <property type="term" value="F:S-methyl-5-thioadenosine phosphorylase activity"/>
    <property type="evidence" value="ECO:0007669"/>
    <property type="project" value="UniProtKB-EC"/>
</dbReference>
<dbReference type="InterPro" id="IPR003730">
    <property type="entry name" value="Cu_polyphenol_OxRdtase"/>
</dbReference>
<dbReference type="SUPFAM" id="SSF64438">
    <property type="entry name" value="CNF1/YfiH-like putative cysteine hydrolases"/>
    <property type="match status" value="1"/>
</dbReference>
<dbReference type="Gene3D" id="3.60.140.10">
    <property type="entry name" value="CNF1/YfiH-like putative cysteine hydrolases"/>
    <property type="match status" value="1"/>
</dbReference>
<keyword evidence="5" id="KW-0378">Hydrolase</keyword>
<comment type="catalytic activity">
    <reaction evidence="8">
        <text>adenosine + phosphate = alpha-D-ribose 1-phosphate + adenine</text>
        <dbReference type="Rhea" id="RHEA:27642"/>
        <dbReference type="ChEBI" id="CHEBI:16335"/>
        <dbReference type="ChEBI" id="CHEBI:16708"/>
        <dbReference type="ChEBI" id="CHEBI:43474"/>
        <dbReference type="ChEBI" id="CHEBI:57720"/>
        <dbReference type="EC" id="2.4.2.1"/>
    </reaction>
    <physiologicalReaction direction="left-to-right" evidence="8">
        <dbReference type="Rhea" id="RHEA:27643"/>
    </physiologicalReaction>
</comment>
<evidence type="ECO:0000256" key="6">
    <source>
        <dbReference type="ARBA" id="ARBA00022833"/>
    </source>
</evidence>
<keyword evidence="4" id="KW-0479">Metal-binding</keyword>
<dbReference type="CDD" id="cd16833">
    <property type="entry name" value="YfiH"/>
    <property type="match status" value="1"/>
</dbReference>
<dbReference type="PANTHER" id="PTHR30616:SF2">
    <property type="entry name" value="PURINE NUCLEOSIDE PHOSPHORYLASE LACC1"/>
    <property type="match status" value="1"/>
</dbReference>
<reference evidence="10" key="1">
    <citation type="submission" date="2019-08" db="EMBL/GenBank/DDBJ databases">
        <authorList>
            <person name="Kucharzyk K."/>
            <person name="Murdoch R.W."/>
            <person name="Higgins S."/>
            <person name="Loffler F."/>
        </authorList>
    </citation>
    <scope>NUCLEOTIDE SEQUENCE</scope>
</reference>
<evidence type="ECO:0000256" key="2">
    <source>
        <dbReference type="ARBA" id="ARBA00007353"/>
    </source>
</evidence>
<evidence type="ECO:0000256" key="4">
    <source>
        <dbReference type="ARBA" id="ARBA00022723"/>
    </source>
</evidence>
<keyword evidence="10" id="KW-0560">Oxidoreductase</keyword>
<comment type="catalytic activity">
    <reaction evidence="9">
        <text>S-methyl-5'-thioadenosine + phosphate = 5-(methylsulfanyl)-alpha-D-ribose 1-phosphate + adenine</text>
        <dbReference type="Rhea" id="RHEA:11852"/>
        <dbReference type="ChEBI" id="CHEBI:16708"/>
        <dbReference type="ChEBI" id="CHEBI:17509"/>
        <dbReference type="ChEBI" id="CHEBI:43474"/>
        <dbReference type="ChEBI" id="CHEBI:58533"/>
        <dbReference type="EC" id="2.4.2.28"/>
    </reaction>
    <physiologicalReaction direction="left-to-right" evidence="9">
        <dbReference type="Rhea" id="RHEA:11853"/>
    </physiologicalReaction>
</comment>
<evidence type="ECO:0000313" key="10">
    <source>
        <dbReference type="EMBL" id="MPM12227.1"/>
    </source>
</evidence>
<name>A0A644X8H7_9ZZZZ</name>
<keyword evidence="3" id="KW-0808">Transferase</keyword>
<proteinExistence type="inferred from homology"/>
<dbReference type="EC" id="1.10.3.-" evidence="10"/>
<evidence type="ECO:0000256" key="9">
    <source>
        <dbReference type="ARBA" id="ARBA00049893"/>
    </source>
</evidence>
<comment type="similarity">
    <text evidence="2">Belongs to the purine nucleoside phosphorylase YfiH/LACC1 family.</text>
</comment>
<comment type="caution">
    <text evidence="10">The sequence shown here is derived from an EMBL/GenBank/DDBJ whole genome shotgun (WGS) entry which is preliminary data.</text>
</comment>
<evidence type="ECO:0000256" key="8">
    <source>
        <dbReference type="ARBA" id="ARBA00048968"/>
    </source>
</evidence>
<dbReference type="InterPro" id="IPR038371">
    <property type="entry name" value="Cu_polyphenol_OxRdtase_sf"/>
</dbReference>
<gene>
    <name evidence="10" type="primary">yfiH_4</name>
    <name evidence="10" type="ORF">SDC9_58579</name>
</gene>
<comment type="catalytic activity">
    <reaction evidence="7">
        <text>adenosine + H2O + H(+) = inosine + NH4(+)</text>
        <dbReference type="Rhea" id="RHEA:24408"/>
        <dbReference type="ChEBI" id="CHEBI:15377"/>
        <dbReference type="ChEBI" id="CHEBI:15378"/>
        <dbReference type="ChEBI" id="CHEBI:16335"/>
        <dbReference type="ChEBI" id="CHEBI:17596"/>
        <dbReference type="ChEBI" id="CHEBI:28938"/>
        <dbReference type="EC" id="3.5.4.4"/>
    </reaction>
    <physiologicalReaction direction="left-to-right" evidence="7">
        <dbReference type="Rhea" id="RHEA:24409"/>
    </physiologicalReaction>
</comment>
<dbReference type="EMBL" id="VSSQ01001940">
    <property type="protein sequence ID" value="MPM12227.1"/>
    <property type="molecule type" value="Genomic_DNA"/>
</dbReference>
<evidence type="ECO:0000256" key="1">
    <source>
        <dbReference type="ARBA" id="ARBA00000553"/>
    </source>
</evidence>
<dbReference type="GO" id="GO:0005507">
    <property type="term" value="F:copper ion binding"/>
    <property type="evidence" value="ECO:0007669"/>
    <property type="project" value="TreeGrafter"/>
</dbReference>
<dbReference type="InterPro" id="IPR011324">
    <property type="entry name" value="Cytotoxic_necrot_fac-like_cat"/>
</dbReference>
<protein>
    <submittedName>
        <fullName evidence="10">Polyphenol oxidase</fullName>
        <ecNumber evidence="10">1.10.3.-</ecNumber>
    </submittedName>
</protein>
<dbReference type="NCBIfam" id="TIGR00726">
    <property type="entry name" value="peptidoglycan editing factor PgeF"/>
    <property type="match status" value="1"/>
</dbReference>
<dbReference type="GO" id="GO:0016491">
    <property type="term" value="F:oxidoreductase activity"/>
    <property type="evidence" value="ECO:0007669"/>
    <property type="project" value="UniProtKB-KW"/>
</dbReference>
<dbReference type="AlphaFoldDB" id="A0A644X8H7"/>
<dbReference type="Pfam" id="PF02578">
    <property type="entry name" value="Cu-oxidase_4"/>
    <property type="match status" value="1"/>
</dbReference>
<organism evidence="10">
    <name type="scientific">bioreactor metagenome</name>
    <dbReference type="NCBI Taxonomy" id="1076179"/>
    <lineage>
        <taxon>unclassified sequences</taxon>
        <taxon>metagenomes</taxon>
        <taxon>ecological metagenomes</taxon>
    </lineage>
</organism>